<dbReference type="RefSeq" id="WP_206655771.1">
    <property type="nucleotide sequence ID" value="NZ_CP071182.1"/>
</dbReference>
<gene>
    <name evidence="3" type="ORF">JZ786_18240</name>
</gene>
<dbReference type="PANTHER" id="PTHR43674">
    <property type="entry name" value="NITRILASE C965.09-RELATED"/>
    <property type="match status" value="1"/>
</dbReference>
<proteinExistence type="predicted"/>
<keyword evidence="4" id="KW-1185">Reference proteome</keyword>
<feature type="domain" description="CN hydrolase" evidence="2">
    <location>
        <begin position="4"/>
        <end position="260"/>
    </location>
</feature>
<dbReference type="PROSITE" id="PS50263">
    <property type="entry name" value="CN_HYDROLASE"/>
    <property type="match status" value="1"/>
</dbReference>
<dbReference type="InterPro" id="IPR003010">
    <property type="entry name" value="C-N_Hydrolase"/>
</dbReference>
<evidence type="ECO:0000313" key="3">
    <source>
        <dbReference type="EMBL" id="QSO46402.1"/>
    </source>
</evidence>
<sequence>MESVVLASVSMNVAYNKHHNLATCLKYIDEAASRGANLIVFPEQCLQGYLRHLNQSVSSLDIKYQYDEAEVVPHGPSTKAMMDAARQHEIYVVFGLTERDEDRYDVLYNTAVLVGPEGYVGRYRKVHQPGDEAHVYWPGDEFPVFDTNIGKIGMLICYDKAFPEVARILATQGAEILAMPTAWALEVVGGNVLTDASTENYILYDRVRAVENGCFFISSNQVGVCGDLDYLGHSQIVSPKGKILVSTGYGNGLVTAQVNVHADVLEARAFDVSGSHLKDRKPEVYRRYPL</sequence>
<dbReference type="CDD" id="cd07197">
    <property type="entry name" value="nitrilase"/>
    <property type="match status" value="1"/>
</dbReference>
<evidence type="ECO:0000259" key="2">
    <source>
        <dbReference type="PROSITE" id="PS50263"/>
    </source>
</evidence>
<reference evidence="3 4" key="1">
    <citation type="submission" date="2021-02" db="EMBL/GenBank/DDBJ databases">
        <title>Alicyclobacillus curvatus sp. nov. and Alicyclobacillus mengziensis sp. nov., two acidophilic bacteria isolated from acid mine drainage.</title>
        <authorList>
            <person name="Huang Y."/>
        </authorList>
    </citation>
    <scope>NUCLEOTIDE SEQUENCE [LARGE SCALE GENOMIC DNA]</scope>
    <source>
        <strain evidence="3 4">S30H14</strain>
    </source>
</reference>
<evidence type="ECO:0000313" key="4">
    <source>
        <dbReference type="Proteomes" id="UP000663505"/>
    </source>
</evidence>
<dbReference type="InterPro" id="IPR050345">
    <property type="entry name" value="Aliph_Amidase/BUP"/>
</dbReference>
<dbReference type="Gene3D" id="3.60.110.10">
    <property type="entry name" value="Carbon-nitrogen hydrolase"/>
    <property type="match status" value="1"/>
</dbReference>
<keyword evidence="1 3" id="KW-0378">Hydrolase</keyword>
<dbReference type="Pfam" id="PF00795">
    <property type="entry name" value="CN_hydrolase"/>
    <property type="match status" value="1"/>
</dbReference>
<dbReference type="InterPro" id="IPR036526">
    <property type="entry name" value="C-N_Hydrolase_sf"/>
</dbReference>
<evidence type="ECO:0000256" key="1">
    <source>
        <dbReference type="ARBA" id="ARBA00022801"/>
    </source>
</evidence>
<dbReference type="EMBL" id="CP071182">
    <property type="protein sequence ID" value="QSO46402.1"/>
    <property type="molecule type" value="Genomic_DNA"/>
</dbReference>
<dbReference type="SUPFAM" id="SSF56317">
    <property type="entry name" value="Carbon-nitrogen hydrolase"/>
    <property type="match status" value="1"/>
</dbReference>
<dbReference type="KEGG" id="afx:JZ786_18240"/>
<organism evidence="3 4">
    <name type="scientific">Alicyclobacillus mengziensis</name>
    <dbReference type="NCBI Taxonomy" id="2931921"/>
    <lineage>
        <taxon>Bacteria</taxon>
        <taxon>Bacillati</taxon>
        <taxon>Bacillota</taxon>
        <taxon>Bacilli</taxon>
        <taxon>Bacillales</taxon>
        <taxon>Alicyclobacillaceae</taxon>
        <taxon>Alicyclobacillus</taxon>
    </lineage>
</organism>
<dbReference type="GO" id="GO:0016811">
    <property type="term" value="F:hydrolase activity, acting on carbon-nitrogen (but not peptide) bonds, in linear amides"/>
    <property type="evidence" value="ECO:0007669"/>
    <property type="project" value="TreeGrafter"/>
</dbReference>
<protein>
    <submittedName>
        <fullName evidence="3">Carbon-nitrogen hydrolase family protein</fullName>
    </submittedName>
</protein>
<name>A0A9X7VX13_9BACL</name>
<dbReference type="Proteomes" id="UP000663505">
    <property type="component" value="Chromosome"/>
</dbReference>
<dbReference type="AlphaFoldDB" id="A0A9X7VX13"/>
<dbReference type="PANTHER" id="PTHR43674:SF16">
    <property type="entry name" value="CARBON-NITROGEN FAMILY, PUTATIVE (AFU_ORTHOLOGUE AFUA_5G02350)-RELATED"/>
    <property type="match status" value="1"/>
</dbReference>
<accession>A0A9X7VX13</accession>